<dbReference type="EMBL" id="CAMXCT030000590">
    <property type="protein sequence ID" value="CAL4768148.1"/>
    <property type="molecule type" value="Genomic_DNA"/>
</dbReference>
<dbReference type="EMBL" id="CAMXCT010000590">
    <property type="protein sequence ID" value="CAI3980836.1"/>
    <property type="molecule type" value="Genomic_DNA"/>
</dbReference>
<dbReference type="EMBL" id="CAMXCT020000590">
    <property type="protein sequence ID" value="CAL1134211.1"/>
    <property type="molecule type" value="Genomic_DNA"/>
</dbReference>
<gene>
    <name evidence="2" type="ORF">C1SCF055_LOCUS8685</name>
</gene>
<reference evidence="3" key="2">
    <citation type="submission" date="2024-04" db="EMBL/GenBank/DDBJ databases">
        <authorList>
            <person name="Chen Y."/>
            <person name="Shah S."/>
            <person name="Dougan E. K."/>
            <person name="Thang M."/>
            <person name="Chan C."/>
        </authorList>
    </citation>
    <scope>NUCLEOTIDE SEQUENCE [LARGE SCALE GENOMIC DNA]</scope>
</reference>
<name>A0A9P1BWN2_9DINO</name>
<dbReference type="AlphaFoldDB" id="A0A9P1BWN2"/>
<keyword evidence="5" id="KW-1185">Reference proteome</keyword>
<reference evidence="2" key="1">
    <citation type="submission" date="2022-10" db="EMBL/GenBank/DDBJ databases">
        <authorList>
            <person name="Chen Y."/>
            <person name="Dougan E. K."/>
            <person name="Chan C."/>
            <person name="Rhodes N."/>
            <person name="Thang M."/>
        </authorList>
    </citation>
    <scope>NUCLEOTIDE SEQUENCE</scope>
</reference>
<accession>A0A9P1BWN2</accession>
<evidence type="ECO:0000313" key="2">
    <source>
        <dbReference type="EMBL" id="CAI3980836.1"/>
    </source>
</evidence>
<comment type="caution">
    <text evidence="2">The sequence shown here is derived from an EMBL/GenBank/DDBJ whole genome shotgun (WGS) entry which is preliminary data.</text>
</comment>
<feature type="compositionally biased region" description="Low complexity" evidence="1">
    <location>
        <begin position="7"/>
        <end position="17"/>
    </location>
</feature>
<proteinExistence type="predicted"/>
<evidence type="ECO:0000313" key="4">
    <source>
        <dbReference type="EMBL" id="CAL4768148.1"/>
    </source>
</evidence>
<dbReference type="Proteomes" id="UP001152797">
    <property type="component" value="Unassembled WGS sequence"/>
</dbReference>
<protein>
    <submittedName>
        <fullName evidence="4">DRBM domain-containing protein</fullName>
    </submittedName>
</protein>
<evidence type="ECO:0000313" key="3">
    <source>
        <dbReference type="EMBL" id="CAL1134211.1"/>
    </source>
</evidence>
<evidence type="ECO:0000256" key="1">
    <source>
        <dbReference type="SAM" id="MobiDB-lite"/>
    </source>
</evidence>
<evidence type="ECO:0000313" key="5">
    <source>
        <dbReference type="Proteomes" id="UP001152797"/>
    </source>
</evidence>
<dbReference type="OrthoDB" id="439032at2759"/>
<sequence length="247" mass="27527">MASGRGSVVSSPASSPAEDCGLSKGSISQLQEFVQGAKIYPMPPNCPVLQWRYDTRPVGSSMEFCATCSFLLDGVAHHTVGAWRSNKKLSQRDTAERTLGLFVSRWASLITLDELAGVAHKDALPEPHRSEIELLDKFCERLSWDGPSSLGWSHRWEGGQCQAFAEVRLLDVPHTFQGKKMPTLEAAYNDTARRVLWYLQCPGYEDMFEPNQEYVRAVAQAACGSERVSKVKYELPMSELGAWRVCH</sequence>
<feature type="region of interest" description="Disordered" evidence="1">
    <location>
        <begin position="1"/>
        <end position="23"/>
    </location>
</feature>
<organism evidence="2">
    <name type="scientific">Cladocopium goreaui</name>
    <dbReference type="NCBI Taxonomy" id="2562237"/>
    <lineage>
        <taxon>Eukaryota</taxon>
        <taxon>Sar</taxon>
        <taxon>Alveolata</taxon>
        <taxon>Dinophyceae</taxon>
        <taxon>Suessiales</taxon>
        <taxon>Symbiodiniaceae</taxon>
        <taxon>Cladocopium</taxon>
    </lineage>
</organism>